<organism evidence="1 2">
    <name type="scientific">Paenibacillus borealis</name>
    <dbReference type="NCBI Taxonomy" id="160799"/>
    <lineage>
        <taxon>Bacteria</taxon>
        <taxon>Bacillati</taxon>
        <taxon>Bacillota</taxon>
        <taxon>Bacilli</taxon>
        <taxon>Bacillales</taxon>
        <taxon>Paenibacillaceae</taxon>
        <taxon>Paenibacillus</taxon>
    </lineage>
</organism>
<evidence type="ECO:0000313" key="1">
    <source>
        <dbReference type="EMBL" id="OMD42321.1"/>
    </source>
</evidence>
<gene>
    <name evidence="1" type="ORF">BSK56_25850</name>
</gene>
<protein>
    <recommendedName>
        <fullName evidence="3">Peptidase S9 prolyl oligopeptidase catalytic domain-containing protein</fullName>
    </recommendedName>
</protein>
<evidence type="ECO:0000313" key="2">
    <source>
        <dbReference type="Proteomes" id="UP000187412"/>
    </source>
</evidence>
<evidence type="ECO:0008006" key="3">
    <source>
        <dbReference type="Google" id="ProtNLM"/>
    </source>
</evidence>
<keyword evidence="2" id="KW-1185">Reference proteome</keyword>
<dbReference type="InterPro" id="IPR029058">
    <property type="entry name" value="AB_hydrolase_fold"/>
</dbReference>
<dbReference type="Gene3D" id="3.40.50.1820">
    <property type="entry name" value="alpha/beta hydrolase"/>
    <property type="match status" value="1"/>
</dbReference>
<proteinExistence type="predicted"/>
<name>A0ABX3H323_PAEBO</name>
<accession>A0ABX3H323</accession>
<dbReference type="Proteomes" id="UP000187412">
    <property type="component" value="Unassembled WGS sequence"/>
</dbReference>
<dbReference type="SUPFAM" id="SSF53474">
    <property type="entry name" value="alpha/beta-Hydrolases"/>
    <property type="match status" value="1"/>
</dbReference>
<comment type="caution">
    <text evidence="1">The sequence shown here is derived from an EMBL/GenBank/DDBJ whole genome shotgun (WGS) entry which is preliminary data.</text>
</comment>
<sequence length="881" mass="101699">MHKLADQLKHLVSLCHYPLTFSGDSPNFLTRWLVRSNVLYQADSMELSSRIMLEHELSFASEEEKENSWRYYVSANMRDILLESMFQTEEDKAIYGLCSVYCTSDQEVFLFTRASLPLKVWVNGCLVNASTFEYHVKPFQVICNLKQGVNTILIEKRISSKFRSLPEDERAFTISIKPVRQLLETDREQVVFTAAKVEQMKQLYYVLPDKAFCVEKQVTCLVLPYYSGEGVPEPLLLEVINGSGSLLLSREVSTYCPADLDLRHVNSGVLELRVRRSSEGSALSNAYIFCGDYEGKRQRLLQELQERGMDSDFLELQQYLTELALGDKGVNHGKVELHYDRIYYHLLREFNYLSIQLEQPERRVSEEGERKIHTRLRKSPIDGAKLAYTVFLPRDYTAGDDSYPLIFCMPFGTMVNTIPEGTDLMYRNQFDDVIIACMYARGGYNKDYINEMDIIGFIDEIIRDWRVDRDRVYLMGVCSGALRIFGLATRFPGTFAAMANIAGTFRADINQPDYSMLQNLGVMPVYQLLNIEDDVLNTTRVLDSANHMPNVTNWCFPFYSHKESVELFQSPELFKRLLQHKRDKNPREILFHMKEPIYNSSSWLTVEQVQDLCRQTFVHVCVSDSSEIRIHTDQGKTLSLLLDRHGLDLKERILLTVNSCSEQISIPPYSQVRIRLEPLQMVVSVLEVSKNTYESYRNRLSPAVEAMGIKALYRDSCLIISPSAYPPEKRRYYRTLTQTLQQPLRERARNYKYQSVLSSEADQEQLAASNFVYLHPVSEEEPVPPRMLLEALGISLGKDVLVYAGDTFQGEYFAVVKSQNPFNEHKFMLLILVNGTTAEKKLLECWNEFDSSGLFYSEAIIWGNDRYFYYTREGVLECPLQ</sequence>
<dbReference type="EMBL" id="MPTB01000041">
    <property type="protein sequence ID" value="OMD42321.1"/>
    <property type="molecule type" value="Genomic_DNA"/>
</dbReference>
<reference evidence="1 2" key="1">
    <citation type="submission" date="2016-10" db="EMBL/GenBank/DDBJ databases">
        <title>Paenibacillus species isolates.</title>
        <authorList>
            <person name="Beno S.M."/>
        </authorList>
    </citation>
    <scope>NUCLEOTIDE SEQUENCE [LARGE SCALE GENOMIC DNA]</scope>
    <source>
        <strain evidence="1 2">FSL H7-0744</strain>
    </source>
</reference>